<dbReference type="PANTHER" id="PTHR10039">
    <property type="entry name" value="AMELOGENIN"/>
    <property type="match status" value="1"/>
</dbReference>
<evidence type="ECO:0000256" key="1">
    <source>
        <dbReference type="ARBA" id="ARBA00022737"/>
    </source>
</evidence>
<keyword evidence="1" id="KW-0677">Repeat</keyword>
<evidence type="ECO:0000256" key="2">
    <source>
        <dbReference type="PROSITE-ProRule" id="PRU00023"/>
    </source>
</evidence>
<dbReference type="SMART" id="SM00248">
    <property type="entry name" value="ANK"/>
    <property type="match status" value="6"/>
</dbReference>
<sequence>MRDRLKHIFRSPLSLRRGQRPPSDSADHLQKSGCITALPLDTPADSSTLPVADFWQKALHRLSMEDQVLIQKHTTTRSTPCIVSDTPVLLLEEVKQKRELFESRRWNVSLNGYTFRLSDIANKVMTWLEKLKAIGDIAVNADQIHSRLPWAGIRMLFLVRPPTVMKAKMAFNDRYLLRKPQPIARLWAPSYRLDRVISIDQVKRLKRVLEDMERVKAHQNEFRNMNSTFPNIWRFLDDGKREDVLRWISDIPFEDHHSVARTGRTANTGGWLFQQRVFQDWQISDDSMIFWLHESEALLAQLISIYPKTILVLDALDESEEGSRQGLISYFSRLVEQIQNLKIFITSRRDEDIACRLKSKANVGINATDSQDDIAKFVSQKIDEDEKNKATPISVELKYDIVQKDIRERLGCLPAGLPCAYNEIYQRILESKASKLKIAMRALQWVICSEKPLTADALVFLVCQDPEIDTLIAPYVDIRFILESCSNLLVMDSRQFCHLSHLSVNEYFENLWGIAICHANAAKICLTLMLVANNQYSQESSMYNVMIDNFLAYATQHWFLHIRRYEYYSRNTGDKIDPRLSQLVERFLGRVEESGPAYRSWCERCEHLPGFPIEDLKPFCNPVLAVCRFGFYRIPLTWWESKCINTNQTNKAGNSLLVLTVFSENEYAVQKLLSLGADINGQLDGLLCSGSALGAAASIGNRDIIKLLLSAGAQINQKHAGGIYGGALVASVANPEGRKATQLLLDSGAEINQELDCGIFGSALAAAAARGAGGYNSTISQSLLRAGANVNQALTSGNYGSALAAAASTPIGHETIKLLLASGANVNQRLIWGKYGSALAAASFGSPANTSLLLDAGADVNQVLTSGLYGSALAAAAYSQAKHSVQLLLNAGADVNQKLTAGLYGSALAAAVAKQGADEEIVQLLLDAGADVNQKLSSGLYSNVLEAARARTRRELYEILLGVVIGKNQRNFGYTSLEAGKYKDRKSA</sequence>
<dbReference type="Gene3D" id="1.25.40.20">
    <property type="entry name" value="Ankyrin repeat-containing domain"/>
    <property type="match status" value="1"/>
</dbReference>
<dbReference type="PROSITE" id="PS50297">
    <property type="entry name" value="ANK_REP_REGION"/>
    <property type="match status" value="1"/>
</dbReference>
<keyword evidence="2" id="KW-0040">ANK repeat</keyword>
<feature type="domain" description="Nephrocystin 3-like N-terminal" evidence="3">
    <location>
        <begin position="303"/>
        <end position="348"/>
    </location>
</feature>
<comment type="caution">
    <text evidence="4">The sequence shown here is derived from an EMBL/GenBank/DDBJ whole genome shotgun (WGS) entry which is preliminary data.</text>
</comment>
<dbReference type="PANTHER" id="PTHR10039:SF15">
    <property type="entry name" value="NACHT DOMAIN-CONTAINING PROTEIN"/>
    <property type="match status" value="1"/>
</dbReference>
<protein>
    <submittedName>
        <fullName evidence="4">Unnamed protein product</fullName>
    </submittedName>
</protein>
<dbReference type="Pfam" id="PF24883">
    <property type="entry name" value="NPHP3_N"/>
    <property type="match status" value="1"/>
</dbReference>
<dbReference type="AlphaFoldDB" id="A0AAN5BW04"/>
<dbReference type="InterPro" id="IPR002110">
    <property type="entry name" value="Ankyrin_rpt"/>
</dbReference>
<dbReference type="EMBL" id="BSYA01000041">
    <property type="protein sequence ID" value="GMG28057.1"/>
    <property type="molecule type" value="Genomic_DNA"/>
</dbReference>
<accession>A0AAN5BW04</accession>
<gene>
    <name evidence="4" type="ORF">Aory04_000455500</name>
</gene>
<reference evidence="4" key="1">
    <citation type="submission" date="2023-04" db="EMBL/GenBank/DDBJ databases">
        <title>Aspergillus oryzae NBRC 4228.</title>
        <authorList>
            <person name="Ichikawa N."/>
            <person name="Sato H."/>
            <person name="Tonouchi N."/>
        </authorList>
    </citation>
    <scope>NUCLEOTIDE SEQUENCE</scope>
    <source>
        <strain evidence="4">NBRC 4228</strain>
    </source>
</reference>
<dbReference type="Proteomes" id="UP001165205">
    <property type="component" value="Unassembled WGS sequence"/>
</dbReference>
<dbReference type="SUPFAM" id="SSF48403">
    <property type="entry name" value="Ankyrin repeat"/>
    <property type="match status" value="1"/>
</dbReference>
<name>A0AAN5BW04_ASPOZ</name>
<dbReference type="Pfam" id="PF00023">
    <property type="entry name" value="Ank"/>
    <property type="match status" value="1"/>
</dbReference>
<dbReference type="InterPro" id="IPR056884">
    <property type="entry name" value="NPHP3-like_N"/>
</dbReference>
<organism evidence="4 5">
    <name type="scientific">Aspergillus oryzae</name>
    <name type="common">Yellow koji mold</name>
    <dbReference type="NCBI Taxonomy" id="5062"/>
    <lineage>
        <taxon>Eukaryota</taxon>
        <taxon>Fungi</taxon>
        <taxon>Dikarya</taxon>
        <taxon>Ascomycota</taxon>
        <taxon>Pezizomycotina</taxon>
        <taxon>Eurotiomycetes</taxon>
        <taxon>Eurotiomycetidae</taxon>
        <taxon>Eurotiales</taxon>
        <taxon>Aspergillaceae</taxon>
        <taxon>Aspergillus</taxon>
        <taxon>Aspergillus subgen. Circumdati</taxon>
    </lineage>
</organism>
<dbReference type="Pfam" id="PF12796">
    <property type="entry name" value="Ank_2"/>
    <property type="match status" value="1"/>
</dbReference>
<evidence type="ECO:0000259" key="3">
    <source>
        <dbReference type="Pfam" id="PF24883"/>
    </source>
</evidence>
<proteinExistence type="predicted"/>
<dbReference type="PROSITE" id="PS50088">
    <property type="entry name" value="ANK_REPEAT"/>
    <property type="match status" value="1"/>
</dbReference>
<evidence type="ECO:0000313" key="5">
    <source>
        <dbReference type="Proteomes" id="UP001165205"/>
    </source>
</evidence>
<evidence type="ECO:0000313" key="4">
    <source>
        <dbReference type="EMBL" id="GMG28057.1"/>
    </source>
</evidence>
<dbReference type="InterPro" id="IPR036770">
    <property type="entry name" value="Ankyrin_rpt-contain_sf"/>
</dbReference>
<feature type="repeat" description="ANK" evidence="2">
    <location>
        <begin position="688"/>
        <end position="720"/>
    </location>
</feature>